<evidence type="ECO:0000313" key="1">
    <source>
        <dbReference type="EMBL" id="KZC23962.1"/>
    </source>
</evidence>
<sequence>MIFKEDSMHKMIKVILLALPIVGCATSSPSSDSMARRVAALVDETTNPRTEMQAFEQLETLGPDAAPYIVHHLGDMRPLPIKEIELANGSPAAFEGVRHYALEVVHDVLSAILNQISGVSFEFVYNGATSRTREMDKVRWQTWCASTYPAKAVICSGGRRLQ</sequence>
<dbReference type="Proteomes" id="UP000076131">
    <property type="component" value="Unassembled WGS sequence"/>
</dbReference>
<evidence type="ECO:0000313" key="2">
    <source>
        <dbReference type="Proteomes" id="UP000076131"/>
    </source>
</evidence>
<proteinExistence type="predicted"/>
<comment type="caution">
    <text evidence="1">The sequence shown here is derived from an EMBL/GenBank/DDBJ whole genome shotgun (WGS) entry which is preliminary data.</text>
</comment>
<dbReference type="eggNOG" id="COG1714">
    <property type="taxonomic scope" value="Bacteria"/>
</dbReference>
<organism evidence="1 2">
    <name type="scientific">Rhodanobacter thiooxydans</name>
    <dbReference type="NCBI Taxonomy" id="416169"/>
    <lineage>
        <taxon>Bacteria</taxon>
        <taxon>Pseudomonadati</taxon>
        <taxon>Pseudomonadota</taxon>
        <taxon>Gammaproteobacteria</taxon>
        <taxon>Lysobacterales</taxon>
        <taxon>Rhodanobacteraceae</taxon>
        <taxon>Rhodanobacter</taxon>
    </lineage>
</organism>
<dbReference type="AlphaFoldDB" id="A0A154QI10"/>
<keyword evidence="2" id="KW-1185">Reference proteome</keyword>
<reference evidence="1 2" key="1">
    <citation type="journal article" date="2016" name="MBio">
        <title>Lateral Gene Transfer in a Heavy Metal-Contaminated-Groundwater Microbial Community.</title>
        <authorList>
            <person name="Hemme C.L."/>
            <person name="Green S.J."/>
            <person name="Rishishwar L."/>
            <person name="Prakash O."/>
            <person name="Pettenato A."/>
            <person name="Chakraborty R."/>
            <person name="Deutschbauer A.M."/>
            <person name="Van Nostrand J.D."/>
            <person name="Wu L."/>
            <person name="He Z."/>
            <person name="Jordan I.K."/>
            <person name="Hazen T.C."/>
            <person name="Arkin A.P."/>
            <person name="Kostka J.E."/>
            <person name="Zhou J."/>
        </authorList>
    </citation>
    <scope>NUCLEOTIDE SEQUENCE [LARGE SCALE GENOMIC DNA]</scope>
    <source>
        <strain evidence="1 2">FW104-T7</strain>
    </source>
</reference>
<gene>
    <name evidence="1" type="ORF">RHOFW104T7_11220</name>
</gene>
<protein>
    <submittedName>
        <fullName evidence="1">Uncharacterized protein</fullName>
    </submittedName>
</protein>
<accession>A0A154QI10</accession>
<dbReference type="EMBL" id="LVJS01000037">
    <property type="protein sequence ID" value="KZC23962.1"/>
    <property type="molecule type" value="Genomic_DNA"/>
</dbReference>
<name>A0A154QI10_9GAMM</name>
<dbReference type="STRING" id="416169.RHOFW104T7_11220"/>